<keyword evidence="2" id="KW-0378">Hydrolase</keyword>
<feature type="domain" description="Beta-lactamase-related" evidence="1">
    <location>
        <begin position="24"/>
        <end position="409"/>
    </location>
</feature>
<proteinExistence type="predicted"/>
<reference evidence="2 3" key="1">
    <citation type="journal article" date="2019" name="Int. J. Syst. Evol. Microbiol.">
        <title>The Global Catalogue of Microorganisms (GCM) 10K type strain sequencing project: providing services to taxonomists for standard genome sequencing and annotation.</title>
        <authorList>
            <consortium name="The Broad Institute Genomics Platform"/>
            <consortium name="The Broad Institute Genome Sequencing Center for Infectious Disease"/>
            <person name="Wu L."/>
            <person name="Ma J."/>
        </authorList>
    </citation>
    <scope>NUCLEOTIDE SEQUENCE [LARGE SCALE GENOMIC DNA]</scope>
    <source>
        <strain evidence="2 3">JCM 14306</strain>
    </source>
</reference>
<keyword evidence="3" id="KW-1185">Reference proteome</keyword>
<dbReference type="GO" id="GO:0016787">
    <property type="term" value="F:hydrolase activity"/>
    <property type="evidence" value="ECO:0007669"/>
    <property type="project" value="UniProtKB-KW"/>
</dbReference>
<accession>A0ABN2F9V5</accession>
<dbReference type="Gene3D" id="3.40.710.10">
    <property type="entry name" value="DD-peptidase/beta-lactamase superfamily"/>
    <property type="match status" value="1"/>
</dbReference>
<dbReference type="Pfam" id="PF00144">
    <property type="entry name" value="Beta-lactamase"/>
    <property type="match status" value="1"/>
</dbReference>
<name>A0ABN2F9V5_9ACTN</name>
<dbReference type="InterPro" id="IPR050789">
    <property type="entry name" value="Diverse_Enzym_Activities"/>
</dbReference>
<comment type="caution">
    <text evidence="2">The sequence shown here is derived from an EMBL/GenBank/DDBJ whole genome shotgun (WGS) entry which is preliminary data.</text>
</comment>
<dbReference type="InterPro" id="IPR001466">
    <property type="entry name" value="Beta-lactam-related"/>
</dbReference>
<dbReference type="EMBL" id="BAAANE010000004">
    <property type="protein sequence ID" value="GAA1634722.1"/>
    <property type="molecule type" value="Genomic_DNA"/>
</dbReference>
<organism evidence="2 3">
    <name type="scientific">Kribbella alba</name>
    <dbReference type="NCBI Taxonomy" id="190197"/>
    <lineage>
        <taxon>Bacteria</taxon>
        <taxon>Bacillati</taxon>
        <taxon>Actinomycetota</taxon>
        <taxon>Actinomycetes</taxon>
        <taxon>Propionibacteriales</taxon>
        <taxon>Kribbellaceae</taxon>
        <taxon>Kribbella</taxon>
    </lineage>
</organism>
<gene>
    <name evidence="2" type="ORF">GCM10009744_24360</name>
</gene>
<dbReference type="PANTHER" id="PTHR43283:SF3">
    <property type="entry name" value="BETA-LACTAMASE FAMILY PROTEIN (AFU_ORTHOLOGUE AFUA_5G07500)"/>
    <property type="match status" value="1"/>
</dbReference>
<sequence>MADTWITGHPEIVGMSSEGLERVTALVRRYVELGRYPGAVSMIARRDQVVQFETCGSMDVERHKPMRPDTVFRIYSMTRPIVSLGLMMLYEHGLFQLDDPVATFLPELGALKVFAGGDADSFEVRDPARQMTVRDLLMHTSGLAAYNSATPVGELYRRAGLGDPDSTGTLAELPGRLAGIPLQADPGSRWIYGISTDLVGLLCEVLSGMPLDRYLEERIFAPLGMVDTGFSVPAAAIDRFAAGYSFRDGNPAYELADDPRTSDYTRPRPFLSGAAGLVSTAGDYLRFCRMLAGGGVLDGVRIIGPRTLRFMTTNHLPGGQDLAGMGGMGGMGGMADFGGETRREGQGFGLGFGVLLDQTTAQTIGTAGEIFWGGAASTAFFVCPAEELIVIFLTQLRPSASYPIRRELRATVYASIID</sequence>
<dbReference type="SUPFAM" id="SSF56601">
    <property type="entry name" value="beta-lactamase/transpeptidase-like"/>
    <property type="match status" value="1"/>
</dbReference>
<dbReference type="Proteomes" id="UP001501319">
    <property type="component" value="Unassembled WGS sequence"/>
</dbReference>
<evidence type="ECO:0000313" key="2">
    <source>
        <dbReference type="EMBL" id="GAA1634722.1"/>
    </source>
</evidence>
<evidence type="ECO:0000259" key="1">
    <source>
        <dbReference type="Pfam" id="PF00144"/>
    </source>
</evidence>
<protein>
    <submittedName>
        <fullName evidence="2">Serine hydrolase domain-containing protein</fullName>
    </submittedName>
</protein>
<evidence type="ECO:0000313" key="3">
    <source>
        <dbReference type="Proteomes" id="UP001501319"/>
    </source>
</evidence>
<dbReference type="InterPro" id="IPR012338">
    <property type="entry name" value="Beta-lactam/transpept-like"/>
</dbReference>
<dbReference type="PANTHER" id="PTHR43283">
    <property type="entry name" value="BETA-LACTAMASE-RELATED"/>
    <property type="match status" value="1"/>
</dbReference>
<dbReference type="RefSeq" id="WP_344111220.1">
    <property type="nucleotide sequence ID" value="NZ_BAAANE010000004.1"/>
</dbReference>